<feature type="compositionally biased region" description="Basic residues" evidence="5">
    <location>
        <begin position="1072"/>
        <end position="1082"/>
    </location>
</feature>
<sequence length="1082" mass="111427">MSSEKEGWLSSVTRLFSTGRQSDTSRVEDASSSQDSQYGSSRIGSPRHFLNVLESGISKPSVSKPVPTEDIFVMTSTTSVGALFVSCPYSIVTLSKRKRALTQDRPATAMDCLINSRDNPKRSRREQLASSMLEDMTPNMFSDRLSSTWMGRPSDDSSSCVEFFNSPGSSSRSLIGQVFYIRIGSNRSNSSSLSSKTRAILNHLERINTPAREARKLPVMRGSTVPSERWAPLHSGAPPPLLRTSATVPSRIQLLSSSLASRRKPYWRDITRKVENEKNDVIIEANDSTSVQSLFGMAKNGTQETGKAIQKEAEMPSKTSEPTTKDNTVTRSEVSNVFNTTELDNDNVIDSTGDKTVDQLMFAPPVKAKPSVGLYDDVVFSFEPPVKRAPGQNLTSTVLAGNNQDGSDDSEESGGDDSDNDQSSSTSDAEETTEQDKCVKTSRPPTAADSETSGAASSVVTPTSSKDVSPQSKVESSWECPDCFISNKSVTACVACGHQKDGASGSKTLVSNISTMAKPTTGGFRFGFSCDAKTADSSASTSTTKATASCEGGSVVSISVPAPSAPAPVLSKTESAEKPAATEIPSSVADTNAPAEKKRAPWECPDCMVQNKESDDKCVCCGHVKYKSGGDSTATASVFGDRAFKAAPLPSTGVSFGFGAASTSSTMSGIKFGFGSTNDSSSTKLQEPAVATPVTTSTLTLPPISKAASSPAFNSLTENGDATKTQAPSFSLGAGATIFGAGAKPPLFGSSSTSMFNAASSTGPSLTAPSSSTSASLPASTAPPLTKEPQPSSLGTPAPFVFGAAQPAANSKPFGLFESKKAESAVNSVPSFGSGVSLGAATAPLASAQVSSSSTAAGEAPNADTAAKSILGTTGASLFGASAAPKPLFGSFGSTNDATKSFLGGSSNSTAESFKPLPFGASLAGSNEASKASPFGGAATKPLFGSNTTTTVPAANGGLSFSFGSSSNTFSGFGTNSSSSATIPTSTSSTTSIFGSASAAEPAKPFQFSATVPEPTFQFGQSTGFGTSAPFQFGSSQTPAAPAFQMPGITAPAPAAPSSNFSFTSSGPRKMVAARRRLPQRK</sequence>
<evidence type="ECO:0000313" key="8">
    <source>
        <dbReference type="Proteomes" id="UP000271162"/>
    </source>
</evidence>
<feature type="region of interest" description="Disordered" evidence="5">
    <location>
        <begin position="19"/>
        <end position="43"/>
    </location>
</feature>
<dbReference type="InterPro" id="IPR001876">
    <property type="entry name" value="Znf_RanBP2"/>
</dbReference>
<feature type="compositionally biased region" description="Low complexity" evidence="5">
    <location>
        <begin position="688"/>
        <end position="703"/>
    </location>
</feature>
<dbReference type="WBParaSite" id="NBR_0000712301-mRNA-1">
    <property type="protein sequence ID" value="NBR_0000712301-mRNA-1"/>
    <property type="gene ID" value="NBR_0000712301"/>
</dbReference>
<dbReference type="GO" id="GO:0008270">
    <property type="term" value="F:zinc ion binding"/>
    <property type="evidence" value="ECO:0007669"/>
    <property type="project" value="UniProtKB-KW"/>
</dbReference>
<evidence type="ECO:0000313" key="7">
    <source>
        <dbReference type="EMBL" id="VDL70713.1"/>
    </source>
</evidence>
<feature type="region of interest" description="Disordered" evidence="5">
    <location>
        <begin position="1028"/>
        <end position="1082"/>
    </location>
</feature>
<dbReference type="OMA" id="WSCPKCM"/>
<feature type="region of interest" description="Disordered" evidence="5">
    <location>
        <begin position="310"/>
        <end position="330"/>
    </location>
</feature>
<dbReference type="Gene3D" id="4.10.1060.10">
    <property type="entry name" value="Zinc finger, RanBP2-type"/>
    <property type="match status" value="2"/>
</dbReference>
<reference evidence="7 8" key="2">
    <citation type="submission" date="2018-11" db="EMBL/GenBank/DDBJ databases">
        <authorList>
            <consortium name="Pathogen Informatics"/>
        </authorList>
    </citation>
    <scope>NUCLEOTIDE SEQUENCE [LARGE SCALE GENOMIC DNA]</scope>
</reference>
<keyword evidence="3" id="KW-0862">Zinc</keyword>
<feature type="compositionally biased region" description="Low complexity" evidence="5">
    <location>
        <begin position="1047"/>
        <end position="1068"/>
    </location>
</feature>
<evidence type="ECO:0000256" key="4">
    <source>
        <dbReference type="PROSITE-ProRule" id="PRU00322"/>
    </source>
</evidence>
<dbReference type="SMART" id="SM00547">
    <property type="entry name" value="ZnF_RBZ"/>
    <property type="match status" value="2"/>
</dbReference>
<feature type="compositionally biased region" description="Polar residues" evidence="5">
    <location>
        <begin position="317"/>
        <end position="330"/>
    </location>
</feature>
<evidence type="ECO:0000256" key="3">
    <source>
        <dbReference type="ARBA" id="ARBA00022833"/>
    </source>
</evidence>
<dbReference type="PROSITE" id="PS50199">
    <property type="entry name" value="ZF_RANBP2_2"/>
    <property type="match status" value="1"/>
</dbReference>
<feature type="compositionally biased region" description="Polar residues" evidence="5">
    <location>
        <begin position="1028"/>
        <end position="1039"/>
    </location>
</feature>
<organism evidence="9">
    <name type="scientific">Nippostrongylus brasiliensis</name>
    <name type="common">Rat hookworm</name>
    <dbReference type="NCBI Taxonomy" id="27835"/>
    <lineage>
        <taxon>Eukaryota</taxon>
        <taxon>Metazoa</taxon>
        <taxon>Ecdysozoa</taxon>
        <taxon>Nematoda</taxon>
        <taxon>Chromadorea</taxon>
        <taxon>Rhabditida</taxon>
        <taxon>Rhabditina</taxon>
        <taxon>Rhabditomorpha</taxon>
        <taxon>Strongyloidea</taxon>
        <taxon>Heligmosomidae</taxon>
        <taxon>Nippostrongylus</taxon>
    </lineage>
</organism>
<proteinExistence type="predicted"/>
<feature type="compositionally biased region" description="Low complexity" evidence="5">
    <location>
        <begin position="31"/>
        <end position="41"/>
    </location>
</feature>
<dbReference type="SUPFAM" id="SSF90209">
    <property type="entry name" value="Ran binding protein zinc finger-like"/>
    <property type="match status" value="1"/>
</dbReference>
<dbReference type="STRING" id="27835.A0A0N4XW76"/>
<feature type="region of interest" description="Disordered" evidence="5">
    <location>
        <begin position="563"/>
        <end position="594"/>
    </location>
</feature>
<evidence type="ECO:0000259" key="6">
    <source>
        <dbReference type="PROSITE" id="PS50199"/>
    </source>
</evidence>
<accession>A0A0N4XW76</accession>
<dbReference type="AlphaFoldDB" id="A0A0N4XW76"/>
<dbReference type="Proteomes" id="UP000271162">
    <property type="component" value="Unassembled WGS sequence"/>
</dbReference>
<evidence type="ECO:0000256" key="5">
    <source>
        <dbReference type="SAM" id="MobiDB-lite"/>
    </source>
</evidence>
<feature type="domain" description="RanBP2-type" evidence="6">
    <location>
        <begin position="598"/>
        <end position="627"/>
    </location>
</feature>
<keyword evidence="1" id="KW-0479">Metal-binding</keyword>
<feature type="compositionally biased region" description="Low complexity" evidence="5">
    <location>
        <begin position="758"/>
        <end position="785"/>
    </location>
</feature>
<dbReference type="EMBL" id="UYSL01019860">
    <property type="protein sequence ID" value="VDL70713.1"/>
    <property type="molecule type" value="Genomic_DNA"/>
</dbReference>
<keyword evidence="2 4" id="KW-0863">Zinc-finger</keyword>
<name>A0A0N4XW76_NIPBR</name>
<evidence type="ECO:0000256" key="1">
    <source>
        <dbReference type="ARBA" id="ARBA00022723"/>
    </source>
</evidence>
<feature type="compositionally biased region" description="Acidic residues" evidence="5">
    <location>
        <begin position="406"/>
        <end position="420"/>
    </location>
</feature>
<feature type="compositionally biased region" description="Polar residues" evidence="5">
    <location>
        <begin position="392"/>
        <end position="401"/>
    </location>
</feature>
<evidence type="ECO:0000256" key="2">
    <source>
        <dbReference type="ARBA" id="ARBA00022771"/>
    </source>
</evidence>
<evidence type="ECO:0000313" key="9">
    <source>
        <dbReference type="WBParaSite" id="NBR_0000712301-mRNA-1"/>
    </source>
</evidence>
<dbReference type="InterPro" id="IPR036443">
    <property type="entry name" value="Znf_RanBP2_sf"/>
</dbReference>
<dbReference type="PROSITE" id="PS01358">
    <property type="entry name" value="ZF_RANBP2_1"/>
    <property type="match status" value="1"/>
</dbReference>
<reference evidence="9" key="1">
    <citation type="submission" date="2017-02" db="UniProtKB">
        <authorList>
            <consortium name="WormBaseParasite"/>
        </authorList>
    </citation>
    <scope>IDENTIFICATION</scope>
</reference>
<keyword evidence="8" id="KW-1185">Reference proteome</keyword>
<feature type="compositionally biased region" description="Polar residues" evidence="5">
    <location>
        <begin position="449"/>
        <end position="473"/>
    </location>
</feature>
<protein>
    <submittedName>
        <fullName evidence="9">RanBP2-type domain-containing protein</fullName>
    </submittedName>
</protein>
<feature type="region of interest" description="Disordered" evidence="5">
    <location>
        <begin position="386"/>
        <end position="473"/>
    </location>
</feature>
<feature type="region of interest" description="Disordered" evidence="5">
    <location>
        <begin position="758"/>
        <end position="797"/>
    </location>
</feature>
<gene>
    <name evidence="7" type="ORF">NBR_LOCUS7124</name>
</gene>
<feature type="region of interest" description="Disordered" evidence="5">
    <location>
        <begin position="677"/>
        <end position="703"/>
    </location>
</feature>